<reference evidence="2" key="1">
    <citation type="journal article" date="2023" name="Nat. Plants">
        <title>Single-cell RNA sequencing provides a high-resolution roadmap for understanding the multicellular compartmentation of specialized metabolism.</title>
        <authorList>
            <person name="Sun S."/>
            <person name="Shen X."/>
            <person name="Li Y."/>
            <person name="Li Y."/>
            <person name="Wang S."/>
            <person name="Li R."/>
            <person name="Zhang H."/>
            <person name="Shen G."/>
            <person name="Guo B."/>
            <person name="Wei J."/>
            <person name="Xu J."/>
            <person name="St-Pierre B."/>
            <person name="Chen S."/>
            <person name="Sun C."/>
        </authorList>
    </citation>
    <scope>NUCLEOTIDE SEQUENCE [LARGE SCALE GENOMIC DNA]</scope>
</reference>
<evidence type="ECO:0000313" key="1">
    <source>
        <dbReference type="EMBL" id="KAI5654181.1"/>
    </source>
</evidence>
<name>A0ACC0A3T5_CATRO</name>
<gene>
    <name evidence="1" type="ORF">M9H77_31368</name>
</gene>
<accession>A0ACC0A3T5</accession>
<comment type="caution">
    <text evidence="1">The sequence shown here is derived from an EMBL/GenBank/DDBJ whole genome shotgun (WGS) entry which is preliminary data.</text>
</comment>
<proteinExistence type="predicted"/>
<evidence type="ECO:0000313" key="2">
    <source>
        <dbReference type="Proteomes" id="UP001060085"/>
    </source>
</evidence>
<dbReference type="Proteomes" id="UP001060085">
    <property type="component" value="Linkage Group LG07"/>
</dbReference>
<protein>
    <submittedName>
        <fullName evidence="1">Uncharacterized protein</fullName>
    </submittedName>
</protein>
<organism evidence="1 2">
    <name type="scientific">Catharanthus roseus</name>
    <name type="common">Madagascar periwinkle</name>
    <name type="synonym">Vinca rosea</name>
    <dbReference type="NCBI Taxonomy" id="4058"/>
    <lineage>
        <taxon>Eukaryota</taxon>
        <taxon>Viridiplantae</taxon>
        <taxon>Streptophyta</taxon>
        <taxon>Embryophyta</taxon>
        <taxon>Tracheophyta</taxon>
        <taxon>Spermatophyta</taxon>
        <taxon>Magnoliopsida</taxon>
        <taxon>eudicotyledons</taxon>
        <taxon>Gunneridae</taxon>
        <taxon>Pentapetalae</taxon>
        <taxon>asterids</taxon>
        <taxon>lamiids</taxon>
        <taxon>Gentianales</taxon>
        <taxon>Apocynaceae</taxon>
        <taxon>Rauvolfioideae</taxon>
        <taxon>Vinceae</taxon>
        <taxon>Catharanthinae</taxon>
        <taxon>Catharanthus</taxon>
    </lineage>
</organism>
<dbReference type="EMBL" id="CM044707">
    <property type="protein sequence ID" value="KAI5654181.1"/>
    <property type="molecule type" value="Genomic_DNA"/>
</dbReference>
<sequence>MAMASLKHSKTPPSSNNPSMAEKTFTSLGNLIRLLPTGTVFLYQFANPLLTNGGHCTITNKILSGLLISFCGLSCFFSTFTDSYTDKDGNTHYGFATFKGFWPCYSDSISVDFSTYKLQVGDFVHAFLSLIVFGVVSLLDSDTVECFYPSFESTQKVLLMTLPPIIGSVAGVVFVMFPNKRHGIGYPTTQANSSTNED</sequence>
<keyword evidence="2" id="KW-1185">Reference proteome</keyword>